<evidence type="ECO:0000313" key="2">
    <source>
        <dbReference type="EMBL" id="TPG55858.1"/>
    </source>
</evidence>
<dbReference type="AlphaFoldDB" id="A0A502G1W3"/>
<feature type="transmembrane region" description="Helical" evidence="1">
    <location>
        <begin position="166"/>
        <end position="189"/>
    </location>
</feature>
<dbReference type="EMBL" id="RCZD01000017">
    <property type="protein sequence ID" value="TPG55858.1"/>
    <property type="molecule type" value="Genomic_DNA"/>
</dbReference>
<keyword evidence="1" id="KW-0812">Transmembrane</keyword>
<feature type="transmembrane region" description="Helical" evidence="1">
    <location>
        <begin position="35"/>
        <end position="53"/>
    </location>
</feature>
<dbReference type="Proteomes" id="UP000317663">
    <property type="component" value="Unassembled WGS sequence"/>
</dbReference>
<organism evidence="2 3">
    <name type="scientific">Ewingella americana</name>
    <dbReference type="NCBI Taxonomy" id="41202"/>
    <lineage>
        <taxon>Bacteria</taxon>
        <taxon>Pseudomonadati</taxon>
        <taxon>Pseudomonadota</taxon>
        <taxon>Gammaproteobacteria</taxon>
        <taxon>Enterobacterales</taxon>
        <taxon>Yersiniaceae</taxon>
        <taxon>Ewingella</taxon>
    </lineage>
</organism>
<keyword evidence="3" id="KW-1185">Reference proteome</keyword>
<protein>
    <submittedName>
        <fullName evidence="2">DNA gyrase subunit B</fullName>
    </submittedName>
</protein>
<keyword evidence="1" id="KW-0472">Membrane</keyword>
<evidence type="ECO:0000313" key="3">
    <source>
        <dbReference type="Proteomes" id="UP000317663"/>
    </source>
</evidence>
<evidence type="ECO:0000256" key="1">
    <source>
        <dbReference type="SAM" id="Phobius"/>
    </source>
</evidence>
<feature type="transmembrane region" description="Helical" evidence="1">
    <location>
        <begin position="65"/>
        <end position="86"/>
    </location>
</feature>
<sequence>MRNFQSRSTSRTSIIVQAMVALVIIAYPFGVWFGVARFGISVLAPLLCIVFLLRLLTARVKAGQLWWVMTLSAAIGLVLSASSALLNQSHLLLYYPVAVNSLLLLVFAASLRSSSPIIERLARLRESQLPPAAIVYTRRVTQIWCVFFFFNGLVALYTCLKGDMALWAFYNGGLSYALIGVLMGGEWIVRKCILRV</sequence>
<feature type="transmembrane region" description="Helical" evidence="1">
    <location>
        <begin position="12"/>
        <end position="29"/>
    </location>
</feature>
<dbReference type="OrthoDB" id="8537043at2"/>
<gene>
    <name evidence="2" type="ORF">EAH77_22565</name>
</gene>
<feature type="transmembrane region" description="Helical" evidence="1">
    <location>
        <begin position="143"/>
        <end position="160"/>
    </location>
</feature>
<comment type="caution">
    <text evidence="2">The sequence shown here is derived from an EMBL/GenBank/DDBJ whole genome shotgun (WGS) entry which is preliminary data.</text>
</comment>
<keyword evidence="1" id="KW-1133">Transmembrane helix</keyword>
<reference evidence="2 3" key="1">
    <citation type="journal article" date="2019" name="Environ. Microbiol.">
        <title>Species interactions and distinct microbial communities in high Arctic permafrost affected cryosols are associated with the CH4 and CO2 gas fluxes.</title>
        <authorList>
            <person name="Altshuler I."/>
            <person name="Hamel J."/>
            <person name="Turney S."/>
            <person name="Magnuson E."/>
            <person name="Levesque R."/>
            <person name="Greer C."/>
            <person name="Whyte L.G."/>
        </authorList>
    </citation>
    <scope>NUCLEOTIDE SEQUENCE [LARGE SCALE GENOMIC DNA]</scope>
    <source>
        <strain evidence="2 3">E4</strain>
    </source>
</reference>
<feature type="transmembrane region" description="Helical" evidence="1">
    <location>
        <begin position="92"/>
        <end position="111"/>
    </location>
</feature>
<proteinExistence type="predicted"/>
<name>A0A502G1W3_9GAMM</name>
<accession>A0A502G1W3</accession>